<feature type="domain" description="Flavoprotein" evidence="1">
    <location>
        <begin position="1"/>
        <end position="179"/>
    </location>
</feature>
<comment type="caution">
    <text evidence="2">The sequence shown here is derived from an EMBL/GenBank/DDBJ whole genome shotgun (WGS) entry which is preliminary data.</text>
</comment>
<dbReference type="PANTHER" id="PTHR14359">
    <property type="entry name" value="HOMO-OLIGOMERIC FLAVIN CONTAINING CYS DECARBOXYLASE FAMILY"/>
    <property type="match status" value="1"/>
</dbReference>
<gene>
    <name evidence="2" type="ORF">BKH13_13620</name>
</gene>
<dbReference type="EMBL" id="MSKX01000048">
    <property type="protein sequence ID" value="OLO80386.1"/>
    <property type="molecule type" value="Genomic_DNA"/>
</dbReference>
<reference evidence="2 3" key="1">
    <citation type="submission" date="2016-12" db="EMBL/GenBank/DDBJ databases">
        <title>Genomic comparison of strains in the 'Actinomyces naeslundii' group.</title>
        <authorList>
            <person name="Mughal S.R."/>
            <person name="Do T."/>
            <person name="Gilbert S.C."/>
            <person name="Witherden E.A."/>
            <person name="Didelot X."/>
            <person name="Beighton D."/>
        </authorList>
    </citation>
    <scope>NUCLEOTIDE SEQUENCE [LARGE SCALE GENOMIC DNA]</scope>
    <source>
        <strain evidence="2 3">WE6B-3</strain>
    </source>
</reference>
<dbReference type="PANTHER" id="PTHR14359:SF6">
    <property type="entry name" value="PHOSPHOPANTOTHENOYLCYSTEINE DECARBOXYLASE"/>
    <property type="match status" value="1"/>
</dbReference>
<evidence type="ECO:0000259" key="1">
    <source>
        <dbReference type="Pfam" id="PF02441"/>
    </source>
</evidence>
<dbReference type="Pfam" id="PF02441">
    <property type="entry name" value="Flavoprotein"/>
    <property type="match status" value="1"/>
</dbReference>
<dbReference type="SUPFAM" id="SSF52507">
    <property type="entry name" value="Homo-oligomeric flavin-containing Cys decarboxylases, HFCD"/>
    <property type="match status" value="1"/>
</dbReference>
<dbReference type="InterPro" id="IPR003382">
    <property type="entry name" value="Flavoprotein"/>
</dbReference>
<keyword evidence="3" id="KW-1185">Reference proteome</keyword>
<name>A0ABX3EZI5_ACTNA</name>
<dbReference type="Proteomes" id="UP000186781">
    <property type="component" value="Unassembled WGS sequence"/>
</dbReference>
<organism evidence="2 3">
    <name type="scientific">Actinomyces naeslundii</name>
    <dbReference type="NCBI Taxonomy" id="1655"/>
    <lineage>
        <taxon>Bacteria</taxon>
        <taxon>Bacillati</taxon>
        <taxon>Actinomycetota</taxon>
        <taxon>Actinomycetes</taxon>
        <taxon>Actinomycetales</taxon>
        <taxon>Actinomycetaceae</taxon>
        <taxon>Actinomyces</taxon>
    </lineage>
</organism>
<evidence type="ECO:0000313" key="3">
    <source>
        <dbReference type="Proteomes" id="UP000186781"/>
    </source>
</evidence>
<sequence length="188" mass="19931">MRILVASSGAIATSLLPQWLLILRQFGRYEFRVVLTPSAARFVSTSAISAITGGPVYTDDDAFPPDGTVTPPHLGLATWADVILFVPATYNSLTKVKLGIADNLLLTVIAFSESPVIAVPAISPAIAKKEIYKEMIAALKERGMGFVVPGGPTIEVSSGEYTTQAGAGMATFEEVAAAILEYDELKNK</sequence>
<dbReference type="RefSeq" id="WP_075408084.1">
    <property type="nucleotide sequence ID" value="NZ_JAPWCK010000018.1"/>
</dbReference>
<dbReference type="Gene3D" id="3.40.50.1950">
    <property type="entry name" value="Flavin prenyltransferase-like"/>
    <property type="match status" value="1"/>
</dbReference>
<evidence type="ECO:0000313" key="2">
    <source>
        <dbReference type="EMBL" id="OLO80386.1"/>
    </source>
</evidence>
<protein>
    <recommendedName>
        <fullName evidence="1">Flavoprotein domain-containing protein</fullName>
    </recommendedName>
</protein>
<dbReference type="InterPro" id="IPR036551">
    <property type="entry name" value="Flavin_trans-like"/>
</dbReference>
<accession>A0ABX3EZI5</accession>
<proteinExistence type="predicted"/>